<accession>A0ABU1ZQN5</accession>
<organism evidence="1 2">
    <name type="scientific">Rhodoferax saidenbachensis</name>
    <dbReference type="NCBI Taxonomy" id="1484693"/>
    <lineage>
        <taxon>Bacteria</taxon>
        <taxon>Pseudomonadati</taxon>
        <taxon>Pseudomonadota</taxon>
        <taxon>Betaproteobacteria</taxon>
        <taxon>Burkholderiales</taxon>
        <taxon>Comamonadaceae</taxon>
        <taxon>Rhodoferax</taxon>
    </lineage>
</organism>
<protein>
    <recommendedName>
        <fullName evidence="3">Transposase</fullName>
    </recommendedName>
</protein>
<dbReference type="Proteomes" id="UP001268089">
    <property type="component" value="Unassembled WGS sequence"/>
</dbReference>
<reference evidence="1 2" key="1">
    <citation type="submission" date="2023-07" db="EMBL/GenBank/DDBJ databases">
        <title>Sorghum-associated microbial communities from plants grown in Nebraska, USA.</title>
        <authorList>
            <person name="Schachtman D."/>
        </authorList>
    </citation>
    <scope>NUCLEOTIDE SEQUENCE [LARGE SCALE GENOMIC DNA]</scope>
    <source>
        <strain evidence="1 2">BE308</strain>
    </source>
</reference>
<gene>
    <name evidence="1" type="ORF">J2X15_003112</name>
</gene>
<sequence>MILKLLGLQRLLDELFEDNWLEPVALIEV</sequence>
<name>A0ABU1ZQN5_9BURK</name>
<keyword evidence="2" id="KW-1185">Reference proteome</keyword>
<evidence type="ECO:0000313" key="1">
    <source>
        <dbReference type="EMBL" id="MDR7307808.1"/>
    </source>
</evidence>
<comment type="caution">
    <text evidence="1">The sequence shown here is derived from an EMBL/GenBank/DDBJ whole genome shotgun (WGS) entry which is preliminary data.</text>
</comment>
<proteinExistence type="predicted"/>
<evidence type="ECO:0000313" key="2">
    <source>
        <dbReference type="Proteomes" id="UP001268089"/>
    </source>
</evidence>
<evidence type="ECO:0008006" key="3">
    <source>
        <dbReference type="Google" id="ProtNLM"/>
    </source>
</evidence>
<dbReference type="EMBL" id="JAVDXO010000007">
    <property type="protein sequence ID" value="MDR7307808.1"/>
    <property type="molecule type" value="Genomic_DNA"/>
</dbReference>